<name>A0A084EP61_MYCCA</name>
<dbReference type="RefSeq" id="WP_011386914.1">
    <property type="nucleotide sequence ID" value="NZ_JFDO01000011.1"/>
</dbReference>
<dbReference type="SMR" id="A0A084EP61"/>
<dbReference type="GO" id="GO:0005829">
    <property type="term" value="C:cytosol"/>
    <property type="evidence" value="ECO:0007669"/>
    <property type="project" value="TreeGrafter"/>
</dbReference>
<feature type="binding site" evidence="11">
    <location>
        <begin position="7"/>
        <end position="14"/>
    </location>
    <ligand>
        <name>ATP</name>
        <dbReference type="ChEBI" id="CHEBI:30616"/>
    </ligand>
</feature>
<dbReference type="FunFam" id="3.40.50.300:FF:000225">
    <property type="entry name" value="Thymidylate kinase"/>
    <property type="match status" value="1"/>
</dbReference>
<dbReference type="GO" id="GO:0004798">
    <property type="term" value="F:dTMP kinase activity"/>
    <property type="evidence" value="ECO:0007669"/>
    <property type="project" value="UniProtKB-UniRule"/>
</dbReference>
<dbReference type="PANTHER" id="PTHR10344">
    <property type="entry name" value="THYMIDYLATE KINASE"/>
    <property type="match status" value="1"/>
</dbReference>
<dbReference type="HAMAP" id="MF_00165">
    <property type="entry name" value="Thymidylate_kinase"/>
    <property type="match status" value="1"/>
</dbReference>
<evidence type="ECO:0000256" key="11">
    <source>
        <dbReference type="HAMAP-Rule" id="MF_00165"/>
    </source>
</evidence>
<proteinExistence type="inferred from homology"/>
<dbReference type="Gene3D" id="3.40.50.300">
    <property type="entry name" value="P-loop containing nucleotide triphosphate hydrolases"/>
    <property type="match status" value="1"/>
</dbReference>
<dbReference type="PANTHER" id="PTHR10344:SF4">
    <property type="entry name" value="UMP-CMP KINASE 2, MITOCHONDRIAL"/>
    <property type="match status" value="1"/>
</dbReference>
<keyword evidence="6 11" id="KW-0547">Nucleotide-binding</keyword>
<dbReference type="EMBL" id="JFDO01000011">
    <property type="protein sequence ID" value="KEZ19753.1"/>
    <property type="molecule type" value="Genomic_DNA"/>
</dbReference>
<dbReference type="Pfam" id="PF02223">
    <property type="entry name" value="Thymidylate_kin"/>
    <property type="match status" value="1"/>
</dbReference>
<keyword evidence="4 11" id="KW-0808">Transferase</keyword>
<feature type="domain" description="Thymidylate kinase-like" evidence="12">
    <location>
        <begin position="5"/>
        <end position="195"/>
    </location>
</feature>
<sequence>MFITFEGMDGSGKTTALLKVKEELERLNYKVLITREPGGEVIAEQIRQIILDNKNKDMDAWTEALLFIASRNQHLQKVIKPALEKNIIVISDRFIDSTSAYQGSARNIGVDVVSEVQQIVLKNCLPDLTLFFDVSFSEAEKRMQIRGESSKNRLDKEENNFKQKVYQGYLELVKNNPKRIKVIDANKDIDQVYNQAIKIILEKLKENEKRTSN</sequence>
<comment type="catalytic activity">
    <reaction evidence="9 11">
        <text>dTMP + ATP = dTDP + ADP</text>
        <dbReference type="Rhea" id="RHEA:13517"/>
        <dbReference type="ChEBI" id="CHEBI:30616"/>
        <dbReference type="ChEBI" id="CHEBI:58369"/>
        <dbReference type="ChEBI" id="CHEBI:63528"/>
        <dbReference type="ChEBI" id="CHEBI:456216"/>
        <dbReference type="EC" id="2.7.4.9"/>
    </reaction>
</comment>
<evidence type="ECO:0000256" key="10">
    <source>
        <dbReference type="ARBA" id="ARBA00057735"/>
    </source>
</evidence>
<dbReference type="GO" id="GO:0006227">
    <property type="term" value="P:dUDP biosynthetic process"/>
    <property type="evidence" value="ECO:0007669"/>
    <property type="project" value="TreeGrafter"/>
</dbReference>
<evidence type="ECO:0000313" key="14">
    <source>
        <dbReference type="Proteomes" id="UP000028533"/>
    </source>
</evidence>
<dbReference type="SUPFAM" id="SSF52540">
    <property type="entry name" value="P-loop containing nucleoside triphosphate hydrolases"/>
    <property type="match status" value="1"/>
</dbReference>
<dbReference type="GeneID" id="23779034"/>
<dbReference type="GO" id="GO:0005524">
    <property type="term" value="F:ATP binding"/>
    <property type="evidence" value="ECO:0007669"/>
    <property type="project" value="UniProtKB-UniRule"/>
</dbReference>
<evidence type="ECO:0000256" key="7">
    <source>
        <dbReference type="ARBA" id="ARBA00022777"/>
    </source>
</evidence>
<dbReference type="EC" id="2.7.4.9" evidence="2 11"/>
<accession>A0A084EP61</accession>
<keyword evidence="7 11" id="KW-0418">Kinase</keyword>
<comment type="caution">
    <text evidence="13">The sequence shown here is derived from an EMBL/GenBank/DDBJ whole genome shotgun (WGS) entry which is preliminary data.</text>
</comment>
<keyword evidence="8 11" id="KW-0067">ATP-binding</keyword>
<organism evidence="13 14">
    <name type="scientific">Mycoplasma capricolum subsp. capricolum 14232</name>
    <dbReference type="NCBI Taxonomy" id="1188238"/>
    <lineage>
        <taxon>Bacteria</taxon>
        <taxon>Bacillati</taxon>
        <taxon>Mycoplasmatota</taxon>
        <taxon>Mollicutes</taxon>
        <taxon>Mycoplasmataceae</taxon>
        <taxon>Mycoplasma</taxon>
    </lineage>
</organism>
<dbReference type="InterPro" id="IPR039430">
    <property type="entry name" value="Thymidylate_kin-like_dom"/>
</dbReference>
<dbReference type="InterPro" id="IPR018095">
    <property type="entry name" value="Thymidylate_kin_CS"/>
</dbReference>
<dbReference type="NCBIfam" id="TIGR00041">
    <property type="entry name" value="DTMP_kinase"/>
    <property type="match status" value="1"/>
</dbReference>
<dbReference type="CDD" id="cd01672">
    <property type="entry name" value="TMPK"/>
    <property type="match status" value="1"/>
</dbReference>
<gene>
    <name evidence="11 13" type="primary">tmk</name>
    <name evidence="13" type="ORF">MCAPa_3180</name>
</gene>
<dbReference type="AlphaFoldDB" id="A0A084EP61"/>
<comment type="function">
    <text evidence="10 11">Phosphorylation of dTMP to form dTDP in both de novo and salvage pathways of dTTP synthesis.</text>
</comment>
<dbReference type="GO" id="GO:0006233">
    <property type="term" value="P:dTDP biosynthetic process"/>
    <property type="evidence" value="ECO:0007669"/>
    <property type="project" value="InterPro"/>
</dbReference>
<evidence type="ECO:0000256" key="9">
    <source>
        <dbReference type="ARBA" id="ARBA00048743"/>
    </source>
</evidence>
<evidence type="ECO:0000256" key="5">
    <source>
        <dbReference type="ARBA" id="ARBA00022727"/>
    </source>
</evidence>
<evidence type="ECO:0000259" key="12">
    <source>
        <dbReference type="Pfam" id="PF02223"/>
    </source>
</evidence>
<protein>
    <recommendedName>
        <fullName evidence="3 11">Thymidylate kinase</fullName>
        <ecNumber evidence="2 11">2.7.4.9</ecNumber>
    </recommendedName>
    <alternativeName>
        <fullName evidence="11">dTMP kinase</fullName>
    </alternativeName>
</protein>
<evidence type="ECO:0000256" key="4">
    <source>
        <dbReference type="ARBA" id="ARBA00022679"/>
    </source>
</evidence>
<evidence type="ECO:0000256" key="8">
    <source>
        <dbReference type="ARBA" id="ARBA00022840"/>
    </source>
</evidence>
<evidence type="ECO:0000256" key="3">
    <source>
        <dbReference type="ARBA" id="ARBA00017144"/>
    </source>
</evidence>
<keyword evidence="5 11" id="KW-0545">Nucleotide biosynthesis</keyword>
<dbReference type="InterPro" id="IPR018094">
    <property type="entry name" value="Thymidylate_kinase"/>
</dbReference>
<evidence type="ECO:0000256" key="1">
    <source>
        <dbReference type="ARBA" id="ARBA00009776"/>
    </source>
</evidence>
<dbReference type="InterPro" id="IPR027417">
    <property type="entry name" value="P-loop_NTPase"/>
</dbReference>
<dbReference type="Proteomes" id="UP000028533">
    <property type="component" value="Unassembled WGS sequence"/>
</dbReference>
<evidence type="ECO:0000256" key="2">
    <source>
        <dbReference type="ARBA" id="ARBA00012980"/>
    </source>
</evidence>
<evidence type="ECO:0000313" key="13">
    <source>
        <dbReference type="EMBL" id="KEZ19753.1"/>
    </source>
</evidence>
<reference evidence="13 14" key="1">
    <citation type="submission" date="2014-02" db="EMBL/GenBank/DDBJ databases">
        <title>Genome sequence of Mycoplasma capricolum subsp. capricolum strain 14232.</title>
        <authorList>
            <person name="Sirand-Pugnet P."/>
            <person name="Breton M."/>
            <person name="Dordet-Frisoni E."/>
            <person name="Baranowski E."/>
            <person name="Barre A."/>
            <person name="Couture C."/>
            <person name="Dupuy V."/>
            <person name="Gaurivaud P."/>
            <person name="Jacob D."/>
            <person name="Lemaitre C."/>
            <person name="Manso-Silvan L."/>
            <person name="Nikolski M."/>
            <person name="Nouvel L.-X."/>
            <person name="Poumarat F."/>
            <person name="Tardy F."/>
            <person name="Thebault P."/>
            <person name="Theil S."/>
            <person name="Citti C."/>
            <person name="Thiaucourt F."/>
            <person name="Blanchard A."/>
        </authorList>
    </citation>
    <scope>NUCLEOTIDE SEQUENCE [LARGE SCALE GENOMIC DNA]</scope>
    <source>
        <strain evidence="13 14">14232</strain>
    </source>
</reference>
<dbReference type="GO" id="GO:0006235">
    <property type="term" value="P:dTTP biosynthetic process"/>
    <property type="evidence" value="ECO:0007669"/>
    <property type="project" value="UniProtKB-UniRule"/>
</dbReference>
<dbReference type="PROSITE" id="PS01331">
    <property type="entry name" value="THYMIDYLATE_KINASE"/>
    <property type="match status" value="1"/>
</dbReference>
<comment type="similarity">
    <text evidence="1 11">Belongs to the thymidylate kinase family.</text>
</comment>
<evidence type="ECO:0000256" key="6">
    <source>
        <dbReference type="ARBA" id="ARBA00022741"/>
    </source>
</evidence>